<dbReference type="PROSITE" id="PS51669">
    <property type="entry name" value="4FE4S_MOW_BIS_MGD"/>
    <property type="match status" value="1"/>
</dbReference>
<evidence type="ECO:0000256" key="7">
    <source>
        <dbReference type="ARBA" id="ARBA00023002"/>
    </source>
</evidence>
<evidence type="ECO:0000256" key="6">
    <source>
        <dbReference type="ARBA" id="ARBA00022729"/>
    </source>
</evidence>
<evidence type="ECO:0000313" key="11">
    <source>
        <dbReference type="EMBL" id="SET07695.1"/>
    </source>
</evidence>
<dbReference type="Pfam" id="PF00384">
    <property type="entry name" value="Molybdopterin"/>
    <property type="match status" value="1"/>
</dbReference>
<organism evidence="11 12">
    <name type="scientific">Natronincola peptidivorans</name>
    <dbReference type="NCBI Taxonomy" id="426128"/>
    <lineage>
        <taxon>Bacteria</taxon>
        <taxon>Bacillati</taxon>
        <taxon>Bacillota</taxon>
        <taxon>Clostridia</taxon>
        <taxon>Peptostreptococcales</taxon>
        <taxon>Natronincolaceae</taxon>
        <taxon>Natronincola</taxon>
    </lineage>
</organism>
<accession>A0A1I0BL81</accession>
<dbReference type="Pfam" id="PF04879">
    <property type="entry name" value="Molybdop_Fe4S4"/>
    <property type="match status" value="1"/>
</dbReference>
<dbReference type="GO" id="GO:0043546">
    <property type="term" value="F:molybdopterin cofactor binding"/>
    <property type="evidence" value="ECO:0007669"/>
    <property type="project" value="InterPro"/>
</dbReference>
<evidence type="ECO:0000313" key="12">
    <source>
        <dbReference type="Proteomes" id="UP000199568"/>
    </source>
</evidence>
<dbReference type="GO" id="GO:0016491">
    <property type="term" value="F:oxidoreductase activity"/>
    <property type="evidence" value="ECO:0007669"/>
    <property type="project" value="UniProtKB-KW"/>
</dbReference>
<feature type="domain" description="4Fe-4S Mo/W bis-MGD-type" evidence="10">
    <location>
        <begin position="50"/>
        <end position="106"/>
    </location>
</feature>
<evidence type="ECO:0000256" key="8">
    <source>
        <dbReference type="ARBA" id="ARBA00023004"/>
    </source>
</evidence>
<dbReference type="InterPro" id="IPR006311">
    <property type="entry name" value="TAT_signal"/>
</dbReference>
<keyword evidence="8" id="KW-0408">Iron</keyword>
<keyword evidence="3" id="KW-0004">4Fe-4S</keyword>
<dbReference type="AlphaFoldDB" id="A0A1I0BL81"/>
<dbReference type="OrthoDB" id="9803192at2"/>
<dbReference type="InterPro" id="IPR009010">
    <property type="entry name" value="Asp_de-COase-like_dom_sf"/>
</dbReference>
<keyword evidence="9" id="KW-0411">Iron-sulfur</keyword>
<evidence type="ECO:0000259" key="10">
    <source>
        <dbReference type="PROSITE" id="PS51669"/>
    </source>
</evidence>
<dbReference type="CDD" id="cd02778">
    <property type="entry name" value="MopB_CT_Thiosulfate-R-like"/>
    <property type="match status" value="1"/>
</dbReference>
<dbReference type="GO" id="GO:0046872">
    <property type="term" value="F:metal ion binding"/>
    <property type="evidence" value="ECO:0007669"/>
    <property type="project" value="UniProtKB-KW"/>
</dbReference>
<evidence type="ECO:0000256" key="5">
    <source>
        <dbReference type="ARBA" id="ARBA00022723"/>
    </source>
</evidence>
<comment type="similarity">
    <text evidence="2">Belongs to the prokaryotic molybdopterin-containing oxidoreductase family.</text>
</comment>
<dbReference type="Gene3D" id="3.40.50.740">
    <property type="match status" value="1"/>
</dbReference>
<name>A0A1I0BL81_9FIRM</name>
<evidence type="ECO:0000256" key="1">
    <source>
        <dbReference type="ARBA" id="ARBA00001966"/>
    </source>
</evidence>
<keyword evidence="7" id="KW-0560">Oxidoreductase</keyword>
<dbReference type="RefSeq" id="WP_090441131.1">
    <property type="nucleotide sequence ID" value="NZ_FOHU01000004.1"/>
</dbReference>
<dbReference type="SUPFAM" id="SSF50692">
    <property type="entry name" value="ADC-like"/>
    <property type="match status" value="1"/>
</dbReference>
<evidence type="ECO:0000256" key="9">
    <source>
        <dbReference type="ARBA" id="ARBA00023014"/>
    </source>
</evidence>
<comment type="cofactor">
    <cofactor evidence="1">
        <name>[4Fe-4S] cluster</name>
        <dbReference type="ChEBI" id="CHEBI:49883"/>
    </cofactor>
</comment>
<dbReference type="InterPro" id="IPR006657">
    <property type="entry name" value="MoPterin_dinucl-bd_dom"/>
</dbReference>
<dbReference type="InterPro" id="IPR050612">
    <property type="entry name" value="Prok_Mopterin_Oxidored"/>
</dbReference>
<proteinExistence type="inferred from homology"/>
<dbReference type="PANTHER" id="PTHR43742">
    <property type="entry name" value="TRIMETHYLAMINE-N-OXIDE REDUCTASE"/>
    <property type="match status" value="1"/>
</dbReference>
<dbReference type="SMART" id="SM00926">
    <property type="entry name" value="Molybdop_Fe4S4"/>
    <property type="match status" value="1"/>
</dbReference>
<dbReference type="PROSITE" id="PS51318">
    <property type="entry name" value="TAT"/>
    <property type="match status" value="1"/>
</dbReference>
<dbReference type="Gene3D" id="3.40.228.10">
    <property type="entry name" value="Dimethylsulfoxide Reductase, domain 2"/>
    <property type="match status" value="1"/>
</dbReference>
<dbReference type="Gene3D" id="2.40.40.20">
    <property type="match status" value="1"/>
</dbReference>
<dbReference type="InterPro" id="IPR027467">
    <property type="entry name" value="MopterinOxRdtase_cofactor_BS"/>
</dbReference>
<dbReference type="Gene3D" id="2.20.25.90">
    <property type="entry name" value="ADC-like domains"/>
    <property type="match status" value="1"/>
</dbReference>
<protein>
    <submittedName>
        <fullName evidence="11">Thiosulfate reductase / polysulfide reductase chain A</fullName>
    </submittedName>
</protein>
<dbReference type="SUPFAM" id="SSF53706">
    <property type="entry name" value="Formate dehydrogenase/DMSO reductase, domains 1-3"/>
    <property type="match status" value="1"/>
</dbReference>
<evidence type="ECO:0000256" key="4">
    <source>
        <dbReference type="ARBA" id="ARBA00022505"/>
    </source>
</evidence>
<gene>
    <name evidence="11" type="ORF">SAMN05660297_01321</name>
</gene>
<dbReference type="PROSITE" id="PS00551">
    <property type="entry name" value="MOLYBDOPTERIN_PROK_1"/>
    <property type="match status" value="1"/>
</dbReference>
<keyword evidence="12" id="KW-1185">Reference proteome</keyword>
<dbReference type="Proteomes" id="UP000199568">
    <property type="component" value="Unassembled WGS sequence"/>
</dbReference>
<dbReference type="Pfam" id="PF01568">
    <property type="entry name" value="Molydop_binding"/>
    <property type="match status" value="1"/>
</dbReference>
<dbReference type="GO" id="GO:0051539">
    <property type="term" value="F:4 iron, 4 sulfur cluster binding"/>
    <property type="evidence" value="ECO:0007669"/>
    <property type="project" value="UniProtKB-KW"/>
</dbReference>
<keyword evidence="6" id="KW-0732">Signal</keyword>
<evidence type="ECO:0000256" key="2">
    <source>
        <dbReference type="ARBA" id="ARBA00010312"/>
    </source>
</evidence>
<dbReference type="PANTHER" id="PTHR43742:SF9">
    <property type="entry name" value="TETRATHIONATE REDUCTASE SUBUNIT A"/>
    <property type="match status" value="1"/>
</dbReference>
<reference evidence="11 12" key="1">
    <citation type="submission" date="2016-10" db="EMBL/GenBank/DDBJ databases">
        <authorList>
            <person name="de Groot N.N."/>
        </authorList>
    </citation>
    <scope>NUCLEOTIDE SEQUENCE [LARGE SCALE GENOMIC DNA]</scope>
    <source>
        <strain evidence="11 12">DSM 18979</strain>
    </source>
</reference>
<dbReference type="EMBL" id="FOHU01000004">
    <property type="protein sequence ID" value="SET07695.1"/>
    <property type="molecule type" value="Genomic_DNA"/>
</dbReference>
<keyword evidence="4" id="KW-0500">Molybdenum</keyword>
<sequence length="749" mass="83589">MSGRERFKLDRRDFIKTTVGAGLAAGVGLGVPKFVRAQEQDALPLNEESAKVVPSFCGVCSGGCAIQAYVQNGRVVHLKGNPHDQAATGRLCVKGYNTLETLYDPDRVKQPMKRTNPNKGENEDPKFVEISWEEAIETVAEKFNEIREEYGGHAISFFHRSHPFSERLGRAIGTPNFIAHQSTCFTTQEAAWHAMVTGSGKPWTYDLENTKYILSFGCDLLGKAKNMHMQNVTNALRKGAKLVVLDPYQSITASKAHEWIPIKPGTDLAFTLAMIHVITQEKLYDKEFVEKYTTGIEEVISFARRYTPEWAEELTDVPADVIRRIAREFAQTPPAHIPSHKRDAAGPNYVNSTKLAQSQVLLNALVGTIDRPGGAMLPRNPRLPGMDAIFPPPAFPDMVTKRIDGWDEEPIMHTYYRGNMATVADGILNEKPYPVKAALVRGYNTLTFPNAKRMTEAFKKLDFLVVCEIIPTELVQLADIVFPEPHFLETSSFANRGYHSMYPQLAIRLPVSETSLHNTKGFGSIILELADKMGLGRYFEGVSGGKFDDERLKAIGTSWEEFKQSPTGLWGDEQALEPREEFNTPSGKIELYATVFEKYGFDPLPTWQPKLEMPSEEYPFYFVINRPIVHKMAATQNNRIAHEISPENHAVMNADKAAEMGIKDGDEVIVKSKVNEVKLKARLIQGIRPDTIMIEHGFGHRSKALRLADGKGANDGDLIPDFSVEEFKKLRDPGAGACMTDVCLSIRKA</sequence>
<dbReference type="STRING" id="426128.SAMN05660297_01321"/>
<dbReference type="InterPro" id="IPR006963">
    <property type="entry name" value="Mopterin_OxRdtase_4Fe-4S_dom"/>
</dbReference>
<keyword evidence="5" id="KW-0479">Metal-binding</keyword>
<evidence type="ECO:0000256" key="3">
    <source>
        <dbReference type="ARBA" id="ARBA00022485"/>
    </source>
</evidence>
<dbReference type="InterPro" id="IPR006656">
    <property type="entry name" value="Mopterin_OxRdtase"/>
</dbReference>